<protein>
    <submittedName>
        <fullName evidence="1">Uncharacterized protein</fullName>
    </submittedName>
</protein>
<evidence type="ECO:0000313" key="2">
    <source>
        <dbReference type="Proteomes" id="UP000724584"/>
    </source>
</evidence>
<accession>A0ACB7PN53</accession>
<dbReference type="Proteomes" id="UP000724584">
    <property type="component" value="Unassembled WGS sequence"/>
</dbReference>
<comment type="caution">
    <text evidence="1">The sequence shown here is derived from an EMBL/GenBank/DDBJ whole genome shotgun (WGS) entry which is preliminary data.</text>
</comment>
<keyword evidence="2" id="KW-1185">Reference proteome</keyword>
<proteinExistence type="predicted"/>
<reference evidence="1 2" key="1">
    <citation type="journal article" date="2021" name="Nat. Commun.">
        <title>Genetic determinants of endophytism in the Arabidopsis root mycobiome.</title>
        <authorList>
            <person name="Mesny F."/>
            <person name="Miyauchi S."/>
            <person name="Thiergart T."/>
            <person name="Pickel B."/>
            <person name="Atanasova L."/>
            <person name="Karlsson M."/>
            <person name="Huettel B."/>
            <person name="Barry K.W."/>
            <person name="Haridas S."/>
            <person name="Chen C."/>
            <person name="Bauer D."/>
            <person name="Andreopoulos W."/>
            <person name="Pangilinan J."/>
            <person name="LaButti K."/>
            <person name="Riley R."/>
            <person name="Lipzen A."/>
            <person name="Clum A."/>
            <person name="Drula E."/>
            <person name="Henrissat B."/>
            <person name="Kohler A."/>
            <person name="Grigoriev I.V."/>
            <person name="Martin F.M."/>
            <person name="Hacquard S."/>
        </authorList>
    </citation>
    <scope>NUCLEOTIDE SEQUENCE [LARGE SCALE GENOMIC DNA]</scope>
    <source>
        <strain evidence="1 2">MPI-SDFR-AT-0079</strain>
    </source>
</reference>
<organism evidence="1 2">
    <name type="scientific">Chaetomium tenue</name>
    <dbReference type="NCBI Taxonomy" id="1854479"/>
    <lineage>
        <taxon>Eukaryota</taxon>
        <taxon>Fungi</taxon>
        <taxon>Dikarya</taxon>
        <taxon>Ascomycota</taxon>
        <taxon>Pezizomycotina</taxon>
        <taxon>Sordariomycetes</taxon>
        <taxon>Sordariomycetidae</taxon>
        <taxon>Sordariales</taxon>
        <taxon>Chaetomiaceae</taxon>
        <taxon>Chaetomium</taxon>
    </lineage>
</organism>
<gene>
    <name evidence="1" type="ORF">F5144DRAFT_125099</name>
</gene>
<name>A0ACB7PN53_9PEZI</name>
<evidence type="ECO:0000313" key="1">
    <source>
        <dbReference type="EMBL" id="KAH6641197.1"/>
    </source>
</evidence>
<sequence length="669" mass="75287">MSSGSSSPSAVTPAESSPPGSEGEWDIILTTDMPSLSLGPDGFKDFLDFEQDVLWLFGTDPSFLGPEFLFPFDDDAESFALPEGFDLSHCEGEPQAGGSSTSEGATSDSTPNEGFFTNSLKLCDLAKAKVSDFPARVPESDSSPSGPRSSSSGPSPPGARQLHEPRLNLGVAGASGIARVTELTRHRQRSPSPANIWEKVAGSTSCFQIDMQQPVAERLTKKVRGVLSAFERTKVQEVRRKKACLRCHLQKLSCDGNTPCGQCVRVQGKTRLYRSVCERLKIEDAFRKGNSKFNQEDAFVRPYPIWASGKPPRVMTLIRPRHASTRWPRGDDCPNLTIQVQEFTPGPTDITTERWRSGLNEVILELPAYAAADNEEVTAALLRWVDDNFEYYARDMVSQPGDFIIGATFDEALRYAAKYPVRVPNPHPFCSSTPRSNTVQDSIVKIALKIWVGVRMAQEFFSVVEDNDFGIEVVQDLNSIHNGQCPIPPVLDHQLDVLMIVEMAKMNAVLLKRYKKVIESRNRHNWFELYLTSFVLLSNLQYVYRSQERWWKMHFHTGKDNAIGKAYRSISYRFMQRYRFSANNIISHFRYCLKGPVPFTLDWDQEKQGKLGNIDSDAVKYVKYISVNVRRRTPEFQENFARTEQGEFEGDMFWLSQLFLDVGPSSEGA</sequence>
<dbReference type="EMBL" id="JAGIZQ010000002">
    <property type="protein sequence ID" value="KAH6641197.1"/>
    <property type="molecule type" value="Genomic_DNA"/>
</dbReference>